<dbReference type="RefSeq" id="WP_011019854.1">
    <property type="nucleotide sequence ID" value="NZ_DUJS01000004.1"/>
</dbReference>
<dbReference type="PIRSF" id="PIRSF004966">
    <property type="entry name" value="UCP004966"/>
    <property type="match status" value="1"/>
</dbReference>
<comment type="function">
    <text evidence="5 7">Component of a hydro-lyase that catalyzes the dehydration of mevalonate 5-phosphate (MVA5P) to form trans-anhydromevalonate 5-phosphate (tAHMP). Involved in the archaeal mevalonate (MVA) pathway, which provides fundamental precursors for isoprenoid biosynthesis, such as isopentenyl diphosphate (IPP) and dimethylallyl diphosphate (DMAPP).</text>
</comment>
<evidence type="ECO:0000256" key="5">
    <source>
        <dbReference type="ARBA" id="ARBA00045299"/>
    </source>
</evidence>
<dbReference type="GO" id="GO:0019287">
    <property type="term" value="P:isopentenyl diphosphate biosynthetic process, mevalonate pathway"/>
    <property type="evidence" value="ECO:0007669"/>
    <property type="project" value="UniProtKB-UniRule"/>
</dbReference>
<proteinExistence type="inferred from homology"/>
<comment type="similarity">
    <text evidence="7">Belongs to the AcnX type II small subunit family.</text>
</comment>
<feature type="active site" description="Proton acceptor" evidence="7">
    <location>
        <position position="67"/>
    </location>
</feature>
<protein>
    <recommendedName>
        <fullName evidence="7">Phosphomevalonate dehydratase small subunit</fullName>
        <shortName evidence="7">PMDh small subunit</shortName>
        <shortName evidence="7">PMDh-S</shortName>
        <ecNumber evidence="7">4.2.1.182</ecNumber>
    </recommendedName>
</protein>
<dbReference type="Gene3D" id="3.50.30.10">
    <property type="entry name" value="Phosphohistidine domain"/>
    <property type="match status" value="1"/>
</dbReference>
<keyword evidence="2 7" id="KW-0414">Isoprene biosynthesis</keyword>
<dbReference type="GeneID" id="1478081"/>
<accession>A0A832WSC4</accession>
<evidence type="ECO:0000313" key="10">
    <source>
        <dbReference type="Proteomes" id="UP000619545"/>
    </source>
</evidence>
<comment type="pathway">
    <text evidence="1 7">Isoprenoid biosynthesis; isopentenyl diphosphate biosynthesis via mevalonate pathway.</text>
</comment>
<organism evidence="9 10">
    <name type="scientific">Methanopyrus kandleri</name>
    <dbReference type="NCBI Taxonomy" id="2320"/>
    <lineage>
        <taxon>Archaea</taxon>
        <taxon>Methanobacteriati</taxon>
        <taxon>Methanobacteriota</taxon>
        <taxon>Methanomada group</taxon>
        <taxon>Methanopyri</taxon>
        <taxon>Methanopyrales</taxon>
        <taxon>Methanopyraceae</taxon>
        <taxon>Methanopyrus</taxon>
    </lineage>
</organism>
<dbReference type="PANTHER" id="PTHR36577">
    <property type="entry name" value="DUF521 DOMAIN PROTEIN (AFU_ORTHOLOGUE AFUA_6G00490)"/>
    <property type="match status" value="1"/>
</dbReference>
<comment type="subunit">
    <text evidence="6 7">Heterodimer composed of a large subunit (PMDh-L) and a small subunit (PMDh-S).</text>
</comment>
<keyword evidence="3 7" id="KW-0456">Lyase</keyword>
<evidence type="ECO:0000256" key="3">
    <source>
        <dbReference type="ARBA" id="ARBA00023239"/>
    </source>
</evidence>
<dbReference type="InterPro" id="IPR012016">
    <property type="entry name" value="PMDh-S-like"/>
</dbReference>
<dbReference type="InterPro" id="IPR002840">
    <property type="entry name" value="PMDh-S-like_dom"/>
</dbReference>
<name>A0A832WSC4_9EURY</name>
<evidence type="ECO:0000256" key="2">
    <source>
        <dbReference type="ARBA" id="ARBA00023229"/>
    </source>
</evidence>
<feature type="domain" description="Phosphomevalonate dehydratase small subunit-like" evidence="8">
    <location>
        <begin position="29"/>
        <end position="108"/>
    </location>
</feature>
<dbReference type="EC" id="4.2.1.182" evidence="7"/>
<dbReference type="CDD" id="cd01356">
    <property type="entry name" value="AcnX_swivel"/>
    <property type="match status" value="1"/>
</dbReference>
<dbReference type="EMBL" id="DUJS01000004">
    <property type="protein sequence ID" value="HII70956.1"/>
    <property type="molecule type" value="Genomic_DNA"/>
</dbReference>
<dbReference type="SMR" id="A0A832WSC4"/>
<evidence type="ECO:0000256" key="7">
    <source>
        <dbReference type="HAMAP-Rule" id="MF_00078"/>
    </source>
</evidence>
<dbReference type="OMA" id="CEPIVAT"/>
<sequence>MSVSPVRCEPVVDVEEPVEAEVLVSSQRLSFLGGVDPKTGEVVDPSHELCGEKLTGRVLVLPGGRGSTVGSYVLMEMADRGTAPAGIVVREAEPILVVGCVLGDIPLFHRPERDLVEELSTGDVVKLLPGGKVEV</sequence>
<evidence type="ECO:0000256" key="1">
    <source>
        <dbReference type="ARBA" id="ARBA00005092"/>
    </source>
</evidence>
<dbReference type="Pfam" id="PF01989">
    <property type="entry name" value="AcnX_swivel_put"/>
    <property type="match status" value="1"/>
</dbReference>
<dbReference type="HAMAP" id="MF_00078">
    <property type="entry name" value="PMDh_S"/>
    <property type="match status" value="1"/>
</dbReference>
<comment type="catalytic activity">
    <reaction evidence="4">
        <text>(R)-5-phosphomevalonate = (2E)-3-methyl-5-phosphooxypent-2-enoate + H2O</text>
        <dbReference type="Rhea" id="RHEA:78975"/>
        <dbReference type="ChEBI" id="CHEBI:15377"/>
        <dbReference type="ChEBI" id="CHEBI:58146"/>
        <dbReference type="ChEBI" id="CHEBI:229665"/>
        <dbReference type="EC" id="4.2.1.182"/>
    </reaction>
    <physiologicalReaction direction="left-to-right" evidence="4">
        <dbReference type="Rhea" id="RHEA:78976"/>
    </physiologicalReaction>
</comment>
<evidence type="ECO:0000256" key="6">
    <source>
        <dbReference type="ARBA" id="ARBA00046520"/>
    </source>
</evidence>
<dbReference type="PANTHER" id="PTHR36577:SF3">
    <property type="entry name" value="DUF521 DOMAIN PROTEIN (AFU_ORTHOLOGUE AFUA_6G00490)"/>
    <property type="match status" value="1"/>
</dbReference>
<comment type="caution">
    <text evidence="9">The sequence shown here is derived from an EMBL/GenBank/DDBJ whole genome shotgun (WGS) entry which is preliminary data.</text>
</comment>
<dbReference type="InterPro" id="IPR020794">
    <property type="entry name" value="PMDh_S"/>
</dbReference>
<gene>
    <name evidence="9" type="ORF">HA336_06985</name>
</gene>
<evidence type="ECO:0000259" key="8">
    <source>
        <dbReference type="Pfam" id="PF01989"/>
    </source>
</evidence>
<reference evidence="9" key="1">
    <citation type="journal article" date="2020" name="bioRxiv">
        <title>A rank-normalized archaeal taxonomy based on genome phylogeny resolves widespread incomplete and uneven classifications.</title>
        <authorList>
            <person name="Rinke C."/>
            <person name="Chuvochina M."/>
            <person name="Mussig A.J."/>
            <person name="Chaumeil P.-A."/>
            <person name="Waite D.W."/>
            <person name="Whitman W.B."/>
            <person name="Parks D.H."/>
            <person name="Hugenholtz P."/>
        </authorList>
    </citation>
    <scope>NUCLEOTIDE SEQUENCE</scope>
    <source>
        <strain evidence="9">UBA8853</strain>
    </source>
</reference>
<dbReference type="Proteomes" id="UP000619545">
    <property type="component" value="Unassembled WGS sequence"/>
</dbReference>
<dbReference type="GO" id="GO:0016836">
    <property type="term" value="F:hydro-lyase activity"/>
    <property type="evidence" value="ECO:0007669"/>
    <property type="project" value="UniProtKB-UniRule"/>
</dbReference>
<dbReference type="AlphaFoldDB" id="A0A832WSC4"/>
<dbReference type="SUPFAM" id="SSF52016">
    <property type="entry name" value="LeuD/IlvD-like"/>
    <property type="match status" value="1"/>
</dbReference>
<evidence type="ECO:0000256" key="4">
    <source>
        <dbReference type="ARBA" id="ARBA00045120"/>
    </source>
</evidence>
<evidence type="ECO:0000313" key="9">
    <source>
        <dbReference type="EMBL" id="HII70956.1"/>
    </source>
</evidence>